<sequence>MFERRDLFALPHEVSLLYGEREQPSGDARQQLDAFFSVYRHVLDDLVGDRLVGAHSLGFHDDARRSRIYLF</sequence>
<accession>A0A645B5K2</accession>
<name>A0A645B5K2_9ZZZZ</name>
<evidence type="ECO:0000313" key="1">
    <source>
        <dbReference type="EMBL" id="MPM60348.1"/>
    </source>
</evidence>
<dbReference type="AlphaFoldDB" id="A0A645B5K2"/>
<reference evidence="1" key="1">
    <citation type="submission" date="2019-08" db="EMBL/GenBank/DDBJ databases">
        <authorList>
            <person name="Kucharzyk K."/>
            <person name="Murdoch R.W."/>
            <person name="Higgins S."/>
            <person name="Loffler F."/>
        </authorList>
    </citation>
    <scope>NUCLEOTIDE SEQUENCE</scope>
</reference>
<dbReference type="EMBL" id="VSSQ01017754">
    <property type="protein sequence ID" value="MPM60348.1"/>
    <property type="molecule type" value="Genomic_DNA"/>
</dbReference>
<comment type="caution">
    <text evidence="1">The sequence shown here is derived from an EMBL/GenBank/DDBJ whole genome shotgun (WGS) entry which is preliminary data.</text>
</comment>
<proteinExistence type="predicted"/>
<organism evidence="1">
    <name type="scientific">bioreactor metagenome</name>
    <dbReference type="NCBI Taxonomy" id="1076179"/>
    <lineage>
        <taxon>unclassified sequences</taxon>
        <taxon>metagenomes</taxon>
        <taxon>ecological metagenomes</taxon>
    </lineage>
</organism>
<gene>
    <name evidence="1" type="ORF">SDC9_107199</name>
</gene>
<protein>
    <submittedName>
        <fullName evidence="1">Uncharacterized protein</fullName>
    </submittedName>
</protein>